<proteinExistence type="predicted"/>
<organism evidence="1 2">
    <name type="scientific">Allorhodopirellula solitaria</name>
    <dbReference type="NCBI Taxonomy" id="2527987"/>
    <lineage>
        <taxon>Bacteria</taxon>
        <taxon>Pseudomonadati</taxon>
        <taxon>Planctomycetota</taxon>
        <taxon>Planctomycetia</taxon>
        <taxon>Pirellulales</taxon>
        <taxon>Pirellulaceae</taxon>
        <taxon>Allorhodopirellula</taxon>
    </lineage>
</organism>
<accession>A0A5C5X201</accession>
<reference evidence="1 2" key="1">
    <citation type="submission" date="2019-02" db="EMBL/GenBank/DDBJ databases">
        <title>Deep-cultivation of Planctomycetes and their phenomic and genomic characterization uncovers novel biology.</title>
        <authorList>
            <person name="Wiegand S."/>
            <person name="Jogler M."/>
            <person name="Boedeker C."/>
            <person name="Pinto D."/>
            <person name="Vollmers J."/>
            <person name="Rivas-Marin E."/>
            <person name="Kohn T."/>
            <person name="Peeters S.H."/>
            <person name="Heuer A."/>
            <person name="Rast P."/>
            <person name="Oberbeckmann S."/>
            <person name="Bunk B."/>
            <person name="Jeske O."/>
            <person name="Meyerdierks A."/>
            <person name="Storesund J.E."/>
            <person name="Kallscheuer N."/>
            <person name="Luecker S."/>
            <person name="Lage O.M."/>
            <person name="Pohl T."/>
            <person name="Merkel B.J."/>
            <person name="Hornburger P."/>
            <person name="Mueller R.-W."/>
            <person name="Bruemmer F."/>
            <person name="Labrenz M."/>
            <person name="Spormann A.M."/>
            <person name="Op Den Camp H."/>
            <person name="Overmann J."/>
            <person name="Amann R."/>
            <person name="Jetten M.S.M."/>
            <person name="Mascher T."/>
            <person name="Medema M.H."/>
            <person name="Devos D.P."/>
            <person name="Kaster A.-K."/>
            <person name="Ovreas L."/>
            <person name="Rohde M."/>
            <person name="Galperin M.Y."/>
            <person name="Jogler C."/>
        </authorList>
    </citation>
    <scope>NUCLEOTIDE SEQUENCE [LARGE SCALE GENOMIC DNA]</scope>
    <source>
        <strain evidence="1 2">CA85</strain>
    </source>
</reference>
<evidence type="ECO:0000313" key="2">
    <source>
        <dbReference type="Proteomes" id="UP000318053"/>
    </source>
</evidence>
<dbReference type="Proteomes" id="UP000318053">
    <property type="component" value="Unassembled WGS sequence"/>
</dbReference>
<dbReference type="AlphaFoldDB" id="A0A5C5X201"/>
<protein>
    <submittedName>
        <fullName evidence="1">Uncharacterized protein</fullName>
    </submittedName>
</protein>
<name>A0A5C5X201_9BACT</name>
<evidence type="ECO:0000313" key="1">
    <source>
        <dbReference type="EMBL" id="TWT56281.1"/>
    </source>
</evidence>
<dbReference type="RefSeq" id="WP_246113005.1">
    <property type="nucleotide sequence ID" value="NZ_SJPK01000014.1"/>
</dbReference>
<gene>
    <name evidence="1" type="ORF">CA85_42820</name>
</gene>
<dbReference type="EMBL" id="SJPK01000014">
    <property type="protein sequence ID" value="TWT56281.1"/>
    <property type="molecule type" value="Genomic_DNA"/>
</dbReference>
<sequence>MSRMVRCEVFDPEEVAIAHVYTRVCRRCFLLGDDPDSGMNFDHRKFWIEE</sequence>
<comment type="caution">
    <text evidence="1">The sequence shown here is derived from an EMBL/GenBank/DDBJ whole genome shotgun (WGS) entry which is preliminary data.</text>
</comment>
<keyword evidence="2" id="KW-1185">Reference proteome</keyword>